<dbReference type="Pfam" id="PF12974">
    <property type="entry name" value="Phosphonate-bd"/>
    <property type="match status" value="1"/>
</dbReference>
<keyword evidence="1" id="KW-0732">Signal</keyword>
<dbReference type="EMBL" id="CP074694">
    <property type="protein sequence ID" value="QVL33035.1"/>
    <property type="molecule type" value="Genomic_DNA"/>
</dbReference>
<accession>A0A8E6B9U7</accession>
<feature type="chain" id="PRO_5034823279" evidence="1">
    <location>
        <begin position="26"/>
        <end position="315"/>
    </location>
</feature>
<dbReference type="Proteomes" id="UP000676194">
    <property type="component" value="Chromosome"/>
</dbReference>
<evidence type="ECO:0000313" key="2">
    <source>
        <dbReference type="EMBL" id="QVL33035.1"/>
    </source>
</evidence>
<evidence type="ECO:0000313" key="3">
    <source>
        <dbReference type="Proteomes" id="UP000676194"/>
    </source>
</evidence>
<proteinExistence type="predicted"/>
<dbReference type="AlphaFoldDB" id="A0A8E6B9U7"/>
<dbReference type="KEGG" id="tsph:KIH39_03715"/>
<keyword evidence="3" id="KW-1185">Reference proteome</keyword>
<dbReference type="RefSeq" id="WP_213497925.1">
    <property type="nucleotide sequence ID" value="NZ_CP074694.1"/>
</dbReference>
<evidence type="ECO:0000256" key="1">
    <source>
        <dbReference type="SAM" id="SignalP"/>
    </source>
</evidence>
<protein>
    <submittedName>
        <fullName evidence="2">PhnD/SsuA/transferrin family substrate-binding protein</fullName>
    </submittedName>
</protein>
<name>A0A8E6B9U7_9BACT</name>
<gene>
    <name evidence="2" type="ORF">KIH39_03715</name>
</gene>
<dbReference type="PANTHER" id="PTHR35841:SF1">
    <property type="entry name" value="PHOSPHONATES-BINDING PERIPLASMIC PROTEIN"/>
    <property type="match status" value="1"/>
</dbReference>
<dbReference type="Gene3D" id="3.40.190.10">
    <property type="entry name" value="Periplasmic binding protein-like II"/>
    <property type="match status" value="2"/>
</dbReference>
<organism evidence="2 3">
    <name type="scientific">Telmatocola sphagniphila</name>
    <dbReference type="NCBI Taxonomy" id="1123043"/>
    <lineage>
        <taxon>Bacteria</taxon>
        <taxon>Pseudomonadati</taxon>
        <taxon>Planctomycetota</taxon>
        <taxon>Planctomycetia</taxon>
        <taxon>Gemmatales</taxon>
        <taxon>Gemmataceae</taxon>
    </lineage>
</organism>
<dbReference type="PANTHER" id="PTHR35841">
    <property type="entry name" value="PHOSPHONATES-BINDING PERIPLASMIC PROTEIN"/>
    <property type="match status" value="1"/>
</dbReference>
<sequence length="315" mass="34997">MIVRLLLRSACLLLAGTGFTLPVSAQETPIKPNVPIVPASLKKNDVRIAFPESIFRNVPSSLLKFTSTPFNKIVYDTTGMNSLVTHDRDWASVAEKLEKGDYEVAVFLGHEFAWAKEKYPDFEPMVCSAPLHKTQQAFFIVKYDNEAKSIADLKDSKIALPHGFVDHSLLYFQSQVRKCLGDDCKLNGVYCPETIEDALNDVINGKASMALTDSASWEYFQNNQPGRASNLKVMCSSEVFPAACIAYRKGKLNPNTVDQMTNGLIGASKNANALALLRMIKLQGFEPISKTYNDELKKIAQLYPSDHPVDVKKLK</sequence>
<dbReference type="SUPFAM" id="SSF53850">
    <property type="entry name" value="Periplasmic binding protein-like II"/>
    <property type="match status" value="1"/>
</dbReference>
<reference evidence="2" key="1">
    <citation type="submission" date="2021-05" db="EMBL/GenBank/DDBJ databases">
        <title>Complete genome sequence of the cellulolytic planctomycete Telmatocola sphagniphila SP2T and characterization of the first cellulase from planctomycetes.</title>
        <authorList>
            <person name="Rakitin A.L."/>
            <person name="Beletsky A.V."/>
            <person name="Naumoff D.G."/>
            <person name="Kulichevskaya I.S."/>
            <person name="Mardanov A.V."/>
            <person name="Ravin N.V."/>
            <person name="Dedysh S.N."/>
        </authorList>
    </citation>
    <scope>NUCLEOTIDE SEQUENCE</scope>
    <source>
        <strain evidence="2">SP2T</strain>
    </source>
</reference>
<feature type="signal peptide" evidence="1">
    <location>
        <begin position="1"/>
        <end position="25"/>
    </location>
</feature>